<reference evidence="12" key="1">
    <citation type="journal article" date="2017" name="Genome Biol. Evol.">
        <title>Comparative Genomic Analysis Identifies a Campylobacter Clade Deficient in Selenium Metabolism.</title>
        <authorList>
            <person name="Miller W.G."/>
            <person name="Yee E."/>
            <person name="Lopes B.S."/>
            <person name="Chapman M.H."/>
            <person name="Huynh S."/>
            <person name="Bono J.L."/>
            <person name="Parker C.T."/>
            <person name="Strachan N.J.C."/>
            <person name="Forbes K.J."/>
        </authorList>
    </citation>
    <scope>NUCLEOTIDE SEQUENCE [LARGE SCALE GENOMIC DNA]</scope>
    <source>
        <strain evidence="12">NCTC 13004</strain>
    </source>
</reference>
<keyword evidence="11" id="KW-0966">Cell projection</keyword>
<name>A0A1X9SLV1_9BACT</name>
<dbReference type="RefSeq" id="WP_100590501.1">
    <property type="nucleotide sequence ID" value="NZ_CP015578.1"/>
</dbReference>
<comment type="similarity">
    <text evidence="3">Belongs to the flagella basal body rod proteins family.</text>
</comment>
<feature type="domain" description="Flagellar basal body rod protein N-terminal" evidence="8">
    <location>
        <begin position="7"/>
        <end position="32"/>
    </location>
</feature>
<dbReference type="AlphaFoldDB" id="A0A1X9SLV1"/>
<dbReference type="NCBIfam" id="TIGR02492">
    <property type="entry name" value="flgK_ends"/>
    <property type="match status" value="1"/>
</dbReference>
<dbReference type="EMBL" id="CP015578">
    <property type="protein sequence ID" value="ARQ97225.1"/>
    <property type="molecule type" value="Genomic_DNA"/>
</dbReference>
<keyword evidence="11" id="KW-0282">Flagellum</keyword>
<dbReference type="Pfam" id="PF06429">
    <property type="entry name" value="Flg_bbr_C"/>
    <property type="match status" value="1"/>
</dbReference>
<dbReference type="SUPFAM" id="SSF64518">
    <property type="entry name" value="Phase 1 flagellin"/>
    <property type="match status" value="1"/>
</dbReference>
<evidence type="ECO:0000256" key="2">
    <source>
        <dbReference type="ARBA" id="ARBA00004613"/>
    </source>
</evidence>
<gene>
    <name evidence="11" type="primary">flgK</name>
    <name evidence="11" type="ORF">CLAN_0469</name>
</gene>
<dbReference type="PANTHER" id="PTHR30033">
    <property type="entry name" value="FLAGELLAR HOOK-ASSOCIATED PROTEIN 1"/>
    <property type="match status" value="1"/>
</dbReference>
<evidence type="ECO:0000259" key="8">
    <source>
        <dbReference type="Pfam" id="PF00460"/>
    </source>
</evidence>
<dbReference type="InterPro" id="IPR001444">
    <property type="entry name" value="Flag_bb_rod_N"/>
</dbReference>
<feature type="domain" description="Flagellar hook-associated protein FlgK helical" evidence="10">
    <location>
        <begin position="95"/>
        <end position="340"/>
    </location>
</feature>
<keyword evidence="11" id="KW-0969">Cilium</keyword>
<comment type="subcellular location">
    <subcellularLocation>
        <location evidence="1">Bacterial flagellum</location>
    </subcellularLocation>
    <subcellularLocation>
        <location evidence="2">Secreted</location>
    </subcellularLocation>
</comment>
<dbReference type="InterPro" id="IPR053927">
    <property type="entry name" value="FlgK_helical"/>
</dbReference>
<dbReference type="PRINTS" id="PR01005">
    <property type="entry name" value="FLGHOOKAP1"/>
</dbReference>
<evidence type="ECO:0000256" key="6">
    <source>
        <dbReference type="ARBA" id="ARBA00023143"/>
    </source>
</evidence>
<keyword evidence="6" id="KW-0975">Bacterial flagellum</keyword>
<dbReference type="InterPro" id="IPR002371">
    <property type="entry name" value="FlgK"/>
</dbReference>
<dbReference type="GO" id="GO:0005576">
    <property type="term" value="C:extracellular region"/>
    <property type="evidence" value="ECO:0007669"/>
    <property type="project" value="UniProtKB-SubCell"/>
</dbReference>
<dbReference type="Proteomes" id="UP000202031">
    <property type="component" value="Chromosome"/>
</dbReference>
<evidence type="ECO:0000256" key="7">
    <source>
        <dbReference type="SAM" id="Coils"/>
    </source>
</evidence>
<dbReference type="KEGG" id="clx:CLAN_0469"/>
<keyword evidence="5" id="KW-0964">Secreted</keyword>
<evidence type="ECO:0000256" key="5">
    <source>
        <dbReference type="ARBA" id="ARBA00022525"/>
    </source>
</evidence>
<evidence type="ECO:0000256" key="3">
    <source>
        <dbReference type="ARBA" id="ARBA00009677"/>
    </source>
</evidence>
<dbReference type="Pfam" id="PF00460">
    <property type="entry name" value="Flg_bb_rod"/>
    <property type="match status" value="1"/>
</dbReference>
<dbReference type="Pfam" id="PF22638">
    <property type="entry name" value="FlgK_D1"/>
    <property type="match status" value="1"/>
</dbReference>
<feature type="domain" description="Flagellar basal-body/hook protein C-terminal" evidence="9">
    <location>
        <begin position="576"/>
        <end position="615"/>
    </location>
</feature>
<sequence length="618" mass="68251">MGIFDSLYTGVSGLNAAQIQIQVTGQNITNVNSDYYTRQRVVQSAANPLNTTPGDIGLGTKVDTIIRIHDEFTFTKLKNSASNKESTAYKEQILKEIAQRFPDLQDTGLLNDIQNYYQAWNDFASHSYESSQKANLLNITTTLTNRINDTAYQLQSIHSKINEDIVLAVDEFNRLGQQIADLNKQIQAAETKGGTVNSNDLRDKRDQLEATMANLMNISTFKNDILSDSRYGGSMTDQGRDYTLSIDGITIVEGTNFHPLKLDTQGSKDGFATIYYELNDETRVEMSSKITNGKVGAMLDMRGRNLDGEGNLTDGTITDFRNNLDTFATTMIVNTNNIYALSAQNSMTSVDVKNMLPETPLQNHSSYIKSGSFTVNVYNATGQVVATKTINIDASTTMDDTRQGNSIVSQFNSNIDGNNDNNLNNDLDDYFEAIYTYDEKNGTGHLGFLPKQAIGEYTISIEDNGTNFAGVFGMSQFFEGDKAANMQVEQSLRADSSKIKGNKAPIDGDNTMANEMIQLQTKQIDFVNKDGSVKNESIVGYYRYLTSDIASRTESVIALNSTNQSLYASVYAEHQSISGVNMDEELSNLIRFQSSYGAAAKIITTVDQMLNSLLSIKQ</sequence>
<evidence type="ECO:0000256" key="1">
    <source>
        <dbReference type="ARBA" id="ARBA00004365"/>
    </source>
</evidence>
<dbReference type="PANTHER" id="PTHR30033:SF1">
    <property type="entry name" value="FLAGELLAR HOOK-ASSOCIATED PROTEIN 1"/>
    <property type="match status" value="1"/>
</dbReference>
<evidence type="ECO:0000256" key="4">
    <source>
        <dbReference type="ARBA" id="ARBA00016244"/>
    </source>
</evidence>
<dbReference type="InterPro" id="IPR010930">
    <property type="entry name" value="Flg_bb/hook_C_dom"/>
</dbReference>
<dbReference type="GO" id="GO:0009424">
    <property type="term" value="C:bacterial-type flagellum hook"/>
    <property type="evidence" value="ECO:0007669"/>
    <property type="project" value="InterPro"/>
</dbReference>
<dbReference type="GeneID" id="46920943"/>
<organism evidence="11 12">
    <name type="scientific">Campylobacter lanienae NCTC 13004</name>
    <dbReference type="NCBI Taxonomy" id="1031753"/>
    <lineage>
        <taxon>Bacteria</taxon>
        <taxon>Pseudomonadati</taxon>
        <taxon>Campylobacterota</taxon>
        <taxon>Epsilonproteobacteria</taxon>
        <taxon>Campylobacterales</taxon>
        <taxon>Campylobacteraceae</taxon>
        <taxon>Campylobacter</taxon>
    </lineage>
</organism>
<keyword evidence="7" id="KW-0175">Coiled coil</keyword>
<protein>
    <recommendedName>
        <fullName evidence="4">Flagellar hook-associated protein 1</fullName>
    </recommendedName>
</protein>
<proteinExistence type="inferred from homology"/>
<feature type="coiled-coil region" evidence="7">
    <location>
        <begin position="172"/>
        <end position="218"/>
    </location>
</feature>
<reference evidence="12" key="2">
    <citation type="journal article" date="2017" name="Genome Biol. Evol.">
        <title>Comparative genomic analysis identifies a Campylobacter clade deficient in selenium metabolism.</title>
        <authorList>
            <person name="Miller W.G."/>
            <person name="Yee E."/>
            <person name="Lopes B.S."/>
            <person name="Chapman M.H."/>
            <person name="Huynh S."/>
            <person name="Bono J.L."/>
            <person name="Parker C.T."/>
            <person name="Strachan N.J.C."/>
            <person name="Forbes K.J."/>
        </authorList>
    </citation>
    <scope>NUCLEOTIDE SEQUENCE [LARGE SCALE GENOMIC DNA]</scope>
    <source>
        <strain evidence="12">NCTC 13004</strain>
    </source>
</reference>
<evidence type="ECO:0000259" key="9">
    <source>
        <dbReference type="Pfam" id="PF06429"/>
    </source>
</evidence>
<dbReference type="GO" id="GO:0044780">
    <property type="term" value="P:bacterial-type flagellum assembly"/>
    <property type="evidence" value="ECO:0007669"/>
    <property type="project" value="InterPro"/>
</dbReference>
<evidence type="ECO:0000313" key="11">
    <source>
        <dbReference type="EMBL" id="ARQ97225.1"/>
    </source>
</evidence>
<accession>A0A1X9SLV1</accession>
<evidence type="ECO:0000313" key="12">
    <source>
        <dbReference type="Proteomes" id="UP000202031"/>
    </source>
</evidence>
<evidence type="ECO:0000259" key="10">
    <source>
        <dbReference type="Pfam" id="PF22638"/>
    </source>
</evidence>
<dbReference type="GO" id="GO:0005198">
    <property type="term" value="F:structural molecule activity"/>
    <property type="evidence" value="ECO:0007669"/>
    <property type="project" value="InterPro"/>
</dbReference>